<name>A0ABN9QHW7_9DINO</name>
<feature type="region of interest" description="Disordered" evidence="1">
    <location>
        <begin position="28"/>
        <end position="81"/>
    </location>
</feature>
<evidence type="ECO:0000256" key="1">
    <source>
        <dbReference type="SAM" id="MobiDB-lite"/>
    </source>
</evidence>
<evidence type="ECO:0000313" key="3">
    <source>
        <dbReference type="Proteomes" id="UP001189429"/>
    </source>
</evidence>
<feature type="compositionally biased region" description="Basic and acidic residues" evidence="1">
    <location>
        <begin position="62"/>
        <end position="74"/>
    </location>
</feature>
<protein>
    <submittedName>
        <fullName evidence="2">Uncharacterized protein</fullName>
    </submittedName>
</protein>
<reference evidence="2" key="1">
    <citation type="submission" date="2023-10" db="EMBL/GenBank/DDBJ databases">
        <authorList>
            <person name="Chen Y."/>
            <person name="Shah S."/>
            <person name="Dougan E. K."/>
            <person name="Thang M."/>
            <person name="Chan C."/>
        </authorList>
    </citation>
    <scope>NUCLEOTIDE SEQUENCE [LARGE SCALE GENOMIC DNA]</scope>
</reference>
<accession>A0ABN9QHW7</accession>
<organism evidence="2 3">
    <name type="scientific">Prorocentrum cordatum</name>
    <dbReference type="NCBI Taxonomy" id="2364126"/>
    <lineage>
        <taxon>Eukaryota</taxon>
        <taxon>Sar</taxon>
        <taxon>Alveolata</taxon>
        <taxon>Dinophyceae</taxon>
        <taxon>Prorocentrales</taxon>
        <taxon>Prorocentraceae</taxon>
        <taxon>Prorocentrum</taxon>
    </lineage>
</organism>
<feature type="non-terminal residue" evidence="2">
    <location>
        <position position="148"/>
    </location>
</feature>
<comment type="caution">
    <text evidence="2">The sequence shown here is derived from an EMBL/GenBank/DDBJ whole genome shotgun (WGS) entry which is preliminary data.</text>
</comment>
<proteinExistence type="predicted"/>
<gene>
    <name evidence="2" type="ORF">PCOR1329_LOCUS11190</name>
</gene>
<dbReference type="EMBL" id="CAUYUJ010003221">
    <property type="protein sequence ID" value="CAK0804366.1"/>
    <property type="molecule type" value="Genomic_DNA"/>
</dbReference>
<keyword evidence="3" id="KW-1185">Reference proteome</keyword>
<evidence type="ECO:0000313" key="2">
    <source>
        <dbReference type="EMBL" id="CAK0804366.1"/>
    </source>
</evidence>
<dbReference type="Proteomes" id="UP001189429">
    <property type="component" value="Unassembled WGS sequence"/>
</dbReference>
<sequence>MALSADDEAFLDELLDTLQGKDALSLELGLQESTTPTRSSAAPRRAARGAGRGRRGAASAEAARRAQLDEESPRMDPLGELLGCSDSEPWNDLLHRFCIQGDESIVEVLLDHLVQSGRDAGALIEALASADLAGLEGVVAEVTAGSAA</sequence>
<feature type="compositionally biased region" description="Basic residues" evidence="1">
    <location>
        <begin position="45"/>
        <end position="55"/>
    </location>
</feature>